<dbReference type="STRING" id="398512.Bccel_3426"/>
<protein>
    <submittedName>
        <fullName evidence="2">Uncharacterized protein</fullName>
    </submittedName>
</protein>
<keyword evidence="1" id="KW-0812">Transmembrane</keyword>
<keyword evidence="1" id="KW-1133">Transmembrane helix</keyword>
<dbReference type="PATRIC" id="fig|398512.5.peg.3589"/>
<evidence type="ECO:0000313" key="3">
    <source>
        <dbReference type="Proteomes" id="UP000036923"/>
    </source>
</evidence>
<sequence>MVNMDKDFDFYIQKEIQYCVKDIKSSEEMLECIFSNLDEKKSTSRLFNLNLAKISIVTVVIFILSSGLIFTISPDTRVMAMEIIKKVFVIDKNDNLVEKNAEDIILQPAVCDRTNLSDEELSLKMGINVHFPKTLCEEFSLVNKLESVGVLSPISYNLWDTLKNDIQQSIHNEQIFKGLQKYMPYRSACGVYQNSSGITFGISVSNKDISQFDRSLVNVNSHEEINIGNTQAIWDDVSYPDYTEGNMAKKPTSIKSVTTLTFYFNGATYMITSIYDSKNLSKESAIKYAQAFLDYQKL</sequence>
<dbReference type="RefSeq" id="WP_036939190.1">
    <property type="nucleotide sequence ID" value="NZ_JQKC01000008.1"/>
</dbReference>
<keyword evidence="1" id="KW-0472">Membrane</keyword>
<name>A0A0L6JR26_9FIRM</name>
<dbReference type="Proteomes" id="UP000036923">
    <property type="component" value="Unassembled WGS sequence"/>
</dbReference>
<dbReference type="EMBL" id="LGTC01000001">
    <property type="protein sequence ID" value="KNY28155.1"/>
    <property type="molecule type" value="Genomic_DNA"/>
</dbReference>
<organism evidence="2 3">
    <name type="scientific">Pseudobacteroides cellulosolvens ATCC 35603 = DSM 2933</name>
    <dbReference type="NCBI Taxonomy" id="398512"/>
    <lineage>
        <taxon>Bacteria</taxon>
        <taxon>Bacillati</taxon>
        <taxon>Bacillota</taxon>
        <taxon>Clostridia</taxon>
        <taxon>Eubacteriales</taxon>
        <taxon>Oscillospiraceae</taxon>
        <taxon>Pseudobacteroides</taxon>
    </lineage>
</organism>
<accession>A0A0L6JR26</accession>
<dbReference type="OrthoDB" id="2083504at2"/>
<reference evidence="3" key="1">
    <citation type="submission" date="2015-07" db="EMBL/GenBank/DDBJ databases">
        <title>Near-Complete Genome Sequence of the Cellulolytic Bacterium Bacteroides (Pseudobacteroides) cellulosolvens ATCC 35603.</title>
        <authorList>
            <person name="Dassa B."/>
            <person name="Utturkar S.M."/>
            <person name="Klingeman D.M."/>
            <person name="Hurt R.A."/>
            <person name="Keller M."/>
            <person name="Xu J."/>
            <person name="Reddy Y.H.K."/>
            <person name="Borovok I."/>
            <person name="Grinberg I.R."/>
            <person name="Lamed R."/>
            <person name="Zhivin O."/>
            <person name="Bayer E.A."/>
            <person name="Brown S.D."/>
        </authorList>
    </citation>
    <scope>NUCLEOTIDE SEQUENCE [LARGE SCALE GENOMIC DNA]</scope>
    <source>
        <strain evidence="3">DSM 2933</strain>
    </source>
</reference>
<dbReference type="AlphaFoldDB" id="A0A0L6JR26"/>
<gene>
    <name evidence="2" type="ORF">Bccel_3426</name>
</gene>
<dbReference type="eggNOG" id="ENOG50340C3">
    <property type="taxonomic scope" value="Bacteria"/>
</dbReference>
<evidence type="ECO:0000256" key="1">
    <source>
        <dbReference type="SAM" id="Phobius"/>
    </source>
</evidence>
<evidence type="ECO:0000313" key="2">
    <source>
        <dbReference type="EMBL" id="KNY28155.1"/>
    </source>
</evidence>
<feature type="transmembrane region" description="Helical" evidence="1">
    <location>
        <begin position="51"/>
        <end position="72"/>
    </location>
</feature>
<comment type="caution">
    <text evidence="2">The sequence shown here is derived from an EMBL/GenBank/DDBJ whole genome shotgun (WGS) entry which is preliminary data.</text>
</comment>
<proteinExistence type="predicted"/>
<keyword evidence="3" id="KW-1185">Reference proteome</keyword>